<organism evidence="2 3">
    <name type="scientific">Meloidogyne enterolobii</name>
    <name type="common">Root-knot nematode worm</name>
    <name type="synonym">Meloidogyne mayaguensis</name>
    <dbReference type="NCBI Taxonomy" id="390850"/>
    <lineage>
        <taxon>Eukaryota</taxon>
        <taxon>Metazoa</taxon>
        <taxon>Ecdysozoa</taxon>
        <taxon>Nematoda</taxon>
        <taxon>Chromadorea</taxon>
        <taxon>Rhabditida</taxon>
        <taxon>Tylenchina</taxon>
        <taxon>Tylenchomorpha</taxon>
        <taxon>Tylenchoidea</taxon>
        <taxon>Meloidogynidae</taxon>
        <taxon>Meloidogyninae</taxon>
        <taxon>Meloidogyne</taxon>
    </lineage>
</organism>
<dbReference type="EMBL" id="CAJEWN010000510">
    <property type="protein sequence ID" value="CAD2184662.1"/>
    <property type="molecule type" value="Genomic_DNA"/>
</dbReference>
<proteinExistence type="predicted"/>
<name>A0A6V7WCD6_MELEN</name>
<feature type="region of interest" description="Disordered" evidence="1">
    <location>
        <begin position="34"/>
        <end position="70"/>
    </location>
</feature>
<evidence type="ECO:0000313" key="3">
    <source>
        <dbReference type="Proteomes" id="UP000580250"/>
    </source>
</evidence>
<dbReference type="AlphaFoldDB" id="A0A6V7WCD6"/>
<dbReference type="Proteomes" id="UP000580250">
    <property type="component" value="Unassembled WGS sequence"/>
</dbReference>
<reference evidence="2 3" key="1">
    <citation type="submission" date="2020-08" db="EMBL/GenBank/DDBJ databases">
        <authorList>
            <person name="Koutsovoulos G."/>
            <person name="Danchin GJ E."/>
        </authorList>
    </citation>
    <scope>NUCLEOTIDE SEQUENCE [LARGE SCALE GENOMIC DNA]</scope>
</reference>
<sequence>MRAIGVQILEGVLEGIISGIITLGVNAIDRHFARQQQQNALPPHRPRPQRSSSTPARNQHTRPPPRSASAFFSLTPFFRPFILCLFFF</sequence>
<evidence type="ECO:0000256" key="1">
    <source>
        <dbReference type="SAM" id="MobiDB-lite"/>
    </source>
</evidence>
<accession>A0A6V7WCD6</accession>
<protein>
    <submittedName>
        <fullName evidence="2">Uncharacterized protein</fullName>
    </submittedName>
</protein>
<gene>
    <name evidence="2" type="ORF">MENT_LOCUS37031</name>
</gene>
<comment type="caution">
    <text evidence="2">The sequence shown here is derived from an EMBL/GenBank/DDBJ whole genome shotgun (WGS) entry which is preliminary data.</text>
</comment>
<evidence type="ECO:0000313" key="2">
    <source>
        <dbReference type="EMBL" id="CAD2184662.1"/>
    </source>
</evidence>